<evidence type="ECO:0000313" key="3">
    <source>
        <dbReference type="Proteomes" id="UP000054018"/>
    </source>
</evidence>
<feature type="compositionally biased region" description="Polar residues" evidence="1">
    <location>
        <begin position="39"/>
        <end position="56"/>
    </location>
</feature>
<name>A0A0C9ZI36_9AGAM</name>
<dbReference type="EMBL" id="KN833706">
    <property type="protein sequence ID" value="KIK25659.1"/>
    <property type="molecule type" value="Genomic_DNA"/>
</dbReference>
<accession>A0A0C9ZI36</accession>
<reference evidence="3" key="2">
    <citation type="submission" date="2015-01" db="EMBL/GenBank/DDBJ databases">
        <title>Evolutionary Origins and Diversification of the Mycorrhizal Mutualists.</title>
        <authorList>
            <consortium name="DOE Joint Genome Institute"/>
            <consortium name="Mycorrhizal Genomics Consortium"/>
            <person name="Kohler A."/>
            <person name="Kuo A."/>
            <person name="Nagy L.G."/>
            <person name="Floudas D."/>
            <person name="Copeland A."/>
            <person name="Barry K.W."/>
            <person name="Cichocki N."/>
            <person name="Veneault-Fourrey C."/>
            <person name="LaButti K."/>
            <person name="Lindquist E.A."/>
            <person name="Lipzen A."/>
            <person name="Lundell T."/>
            <person name="Morin E."/>
            <person name="Murat C."/>
            <person name="Riley R."/>
            <person name="Ohm R."/>
            <person name="Sun H."/>
            <person name="Tunlid A."/>
            <person name="Henrissat B."/>
            <person name="Grigoriev I.V."/>
            <person name="Hibbett D.S."/>
            <person name="Martin F."/>
        </authorList>
    </citation>
    <scope>NUCLEOTIDE SEQUENCE [LARGE SCALE GENOMIC DNA]</scope>
    <source>
        <strain evidence="3">441</strain>
    </source>
</reference>
<proteinExistence type="predicted"/>
<dbReference type="AlphaFoldDB" id="A0A0C9ZI36"/>
<sequence length="63" mass="6682">MTNVPHNSPFCHTLPVTRHNAAQDAQAGDAVPLNANTLHHSCTGQSSRQNCPNTHSGPKIIVS</sequence>
<dbReference type="Proteomes" id="UP000054018">
    <property type="component" value="Unassembled WGS sequence"/>
</dbReference>
<organism evidence="2 3">
    <name type="scientific">Pisolithus microcarpus 441</name>
    <dbReference type="NCBI Taxonomy" id="765257"/>
    <lineage>
        <taxon>Eukaryota</taxon>
        <taxon>Fungi</taxon>
        <taxon>Dikarya</taxon>
        <taxon>Basidiomycota</taxon>
        <taxon>Agaricomycotina</taxon>
        <taxon>Agaricomycetes</taxon>
        <taxon>Agaricomycetidae</taxon>
        <taxon>Boletales</taxon>
        <taxon>Sclerodermatineae</taxon>
        <taxon>Pisolithaceae</taxon>
        <taxon>Pisolithus</taxon>
    </lineage>
</organism>
<feature type="region of interest" description="Disordered" evidence="1">
    <location>
        <begin position="39"/>
        <end position="63"/>
    </location>
</feature>
<evidence type="ECO:0000256" key="1">
    <source>
        <dbReference type="SAM" id="MobiDB-lite"/>
    </source>
</evidence>
<dbReference type="HOGENOM" id="CLU_2886693_0_0_1"/>
<gene>
    <name evidence="2" type="ORF">PISMIDRAFT_676948</name>
</gene>
<protein>
    <submittedName>
        <fullName evidence="2">Uncharacterized protein</fullName>
    </submittedName>
</protein>
<keyword evidence="3" id="KW-1185">Reference proteome</keyword>
<evidence type="ECO:0000313" key="2">
    <source>
        <dbReference type="EMBL" id="KIK25659.1"/>
    </source>
</evidence>
<reference evidence="2 3" key="1">
    <citation type="submission" date="2014-04" db="EMBL/GenBank/DDBJ databases">
        <authorList>
            <consortium name="DOE Joint Genome Institute"/>
            <person name="Kuo A."/>
            <person name="Kohler A."/>
            <person name="Costa M.D."/>
            <person name="Nagy L.G."/>
            <person name="Floudas D."/>
            <person name="Copeland A."/>
            <person name="Barry K.W."/>
            <person name="Cichocki N."/>
            <person name="Veneault-Fourrey C."/>
            <person name="LaButti K."/>
            <person name="Lindquist E.A."/>
            <person name="Lipzen A."/>
            <person name="Lundell T."/>
            <person name="Morin E."/>
            <person name="Murat C."/>
            <person name="Sun H."/>
            <person name="Tunlid A."/>
            <person name="Henrissat B."/>
            <person name="Grigoriev I.V."/>
            <person name="Hibbett D.S."/>
            <person name="Martin F."/>
            <person name="Nordberg H.P."/>
            <person name="Cantor M.N."/>
            <person name="Hua S.X."/>
        </authorList>
    </citation>
    <scope>NUCLEOTIDE SEQUENCE [LARGE SCALE GENOMIC DNA]</scope>
    <source>
        <strain evidence="2 3">441</strain>
    </source>
</reference>